<protein>
    <submittedName>
        <fullName evidence="3">Uncharacterized protein</fullName>
    </submittedName>
</protein>
<evidence type="ECO:0000313" key="4">
    <source>
        <dbReference type="Proteomes" id="UP000192596"/>
    </source>
</evidence>
<gene>
    <name evidence="3" type="ORF">B0A48_07302</name>
</gene>
<dbReference type="AlphaFoldDB" id="A0A1V8T883"/>
<keyword evidence="2" id="KW-0732">Signal</keyword>
<sequence length="272" mass="27606">MAALRSRTPAVMVISALPEAAAALPTPVVRQVGPAVAITGKCIPSMARTAARSDGGHCPANTRCGSCDDGSGLICCYGPGEFSSVGFGDTTIATYTTPAAGTTYTPPPAQTTPHPPSSAAAGAGGGAATNTETTTETAFVTSSSSYYPASTSWVYYTTTYTYYFSSYFFTQRPSSASLITQQVTHTTTFTVSATGSYEADVSFYSVAMSVKSDVDYSASRQSLTLTSPTAAATATTGGGSAAGATSSATTLSCRVGWLPVLCVSVLAMMDGL</sequence>
<reference evidence="4" key="1">
    <citation type="submission" date="2017-03" db="EMBL/GenBank/DDBJ databases">
        <title>Genomes of endolithic fungi from Antarctica.</title>
        <authorList>
            <person name="Coleine C."/>
            <person name="Masonjones S."/>
            <person name="Stajich J.E."/>
        </authorList>
    </citation>
    <scope>NUCLEOTIDE SEQUENCE [LARGE SCALE GENOMIC DNA]</scope>
    <source>
        <strain evidence="4">CCFEE 5527</strain>
    </source>
</reference>
<organism evidence="3 4">
    <name type="scientific">Cryoendolithus antarcticus</name>
    <dbReference type="NCBI Taxonomy" id="1507870"/>
    <lineage>
        <taxon>Eukaryota</taxon>
        <taxon>Fungi</taxon>
        <taxon>Dikarya</taxon>
        <taxon>Ascomycota</taxon>
        <taxon>Pezizomycotina</taxon>
        <taxon>Dothideomycetes</taxon>
        <taxon>Dothideomycetidae</taxon>
        <taxon>Cladosporiales</taxon>
        <taxon>Cladosporiaceae</taxon>
        <taxon>Cryoendolithus</taxon>
    </lineage>
</organism>
<keyword evidence="4" id="KW-1185">Reference proteome</keyword>
<feature type="signal peptide" evidence="2">
    <location>
        <begin position="1"/>
        <end position="23"/>
    </location>
</feature>
<accession>A0A1V8T883</accession>
<name>A0A1V8T883_9PEZI</name>
<evidence type="ECO:0000313" key="3">
    <source>
        <dbReference type="EMBL" id="OQO07605.1"/>
    </source>
</evidence>
<evidence type="ECO:0000256" key="1">
    <source>
        <dbReference type="SAM" id="MobiDB-lite"/>
    </source>
</evidence>
<feature type="chain" id="PRO_5013229565" evidence="2">
    <location>
        <begin position="24"/>
        <end position="272"/>
    </location>
</feature>
<dbReference type="EMBL" id="NAJO01000014">
    <property type="protein sequence ID" value="OQO07605.1"/>
    <property type="molecule type" value="Genomic_DNA"/>
</dbReference>
<dbReference type="Proteomes" id="UP000192596">
    <property type="component" value="Unassembled WGS sequence"/>
</dbReference>
<comment type="caution">
    <text evidence="3">The sequence shown here is derived from an EMBL/GenBank/DDBJ whole genome shotgun (WGS) entry which is preliminary data.</text>
</comment>
<evidence type="ECO:0000256" key="2">
    <source>
        <dbReference type="SAM" id="SignalP"/>
    </source>
</evidence>
<feature type="region of interest" description="Disordered" evidence="1">
    <location>
        <begin position="101"/>
        <end position="131"/>
    </location>
</feature>
<dbReference type="InParanoid" id="A0A1V8T883"/>
<proteinExistence type="predicted"/>
<feature type="compositionally biased region" description="Pro residues" evidence="1">
    <location>
        <begin position="105"/>
        <end position="116"/>
    </location>
</feature>